<dbReference type="PANTHER" id="PTHR10925:SF5">
    <property type="entry name" value="RNA CYTIDINE ACETYLTRANSFERASE"/>
    <property type="match status" value="1"/>
</dbReference>
<dbReference type="Pfam" id="PF08351">
    <property type="entry name" value="TmcA_N"/>
    <property type="match status" value="1"/>
</dbReference>
<feature type="binding site" evidence="9">
    <location>
        <position position="341"/>
    </location>
    <ligand>
        <name>ATP</name>
        <dbReference type="ChEBI" id="CHEBI:30616"/>
    </ligand>
</feature>
<keyword evidence="2 9" id="KW-0820">tRNA-binding</keyword>
<organism evidence="11 12">
    <name type="scientific">Vibrio splendidus</name>
    <dbReference type="NCBI Taxonomy" id="29497"/>
    <lineage>
        <taxon>Bacteria</taxon>
        <taxon>Pseudomonadati</taxon>
        <taxon>Pseudomonadota</taxon>
        <taxon>Gammaproteobacteria</taxon>
        <taxon>Vibrionales</taxon>
        <taxon>Vibrionaceae</taxon>
        <taxon>Vibrio</taxon>
    </lineage>
</organism>
<evidence type="ECO:0000256" key="7">
    <source>
        <dbReference type="ARBA" id="ARBA00022884"/>
    </source>
</evidence>
<comment type="function">
    <text evidence="9">Catalyzes the formation of N(4)-acetylcytidine (ac(4)C) at the wobble position of tRNA(Met), by using acetyl-CoA as an acetyl donor and ATP (or GTP).</text>
</comment>
<protein>
    <recommendedName>
        <fullName evidence="9">tRNA(Met) cytidine acetyltransferase TmcA</fullName>
        <ecNumber evidence="9">2.3.1.193</ecNumber>
    </recommendedName>
</protein>
<keyword evidence="1 9" id="KW-0963">Cytoplasm</keyword>
<keyword evidence="6 9" id="KW-0067">ATP-binding</keyword>
<evidence type="ECO:0000256" key="4">
    <source>
        <dbReference type="ARBA" id="ARBA00022694"/>
    </source>
</evidence>
<dbReference type="EMBL" id="MCWU01000018">
    <property type="protein sequence ID" value="PMJ67560.1"/>
    <property type="molecule type" value="Genomic_DNA"/>
</dbReference>
<feature type="binding site" evidence="9">
    <location>
        <begin position="495"/>
        <end position="497"/>
    </location>
    <ligand>
        <name>acetyl-CoA</name>
        <dbReference type="ChEBI" id="CHEBI:57288"/>
    </ligand>
</feature>
<dbReference type="InterPro" id="IPR013562">
    <property type="entry name" value="TmcA/NAT10_N"/>
</dbReference>
<dbReference type="InterPro" id="IPR024914">
    <property type="entry name" value="tRNA_acetyltr_TmcA"/>
</dbReference>
<name>A0A2N7FE43_VIBSP</name>
<keyword evidence="7 9" id="KW-0694">RNA-binding</keyword>
<evidence type="ECO:0000256" key="8">
    <source>
        <dbReference type="ARBA" id="ARBA00023315"/>
    </source>
</evidence>
<dbReference type="InterPro" id="IPR007807">
    <property type="entry name" value="TcmA/NAT10_helicase"/>
</dbReference>
<dbReference type="GO" id="GO:0051392">
    <property type="term" value="F:tRNA cytidine N4-acetyltransferase activity"/>
    <property type="evidence" value="ECO:0007669"/>
    <property type="project" value="UniProtKB-UniRule"/>
</dbReference>
<evidence type="ECO:0000256" key="3">
    <source>
        <dbReference type="ARBA" id="ARBA00022679"/>
    </source>
</evidence>
<dbReference type="Pfam" id="PF05127">
    <property type="entry name" value="NAT10_TcmA_helicase"/>
    <property type="match status" value="1"/>
</dbReference>
<evidence type="ECO:0000256" key="2">
    <source>
        <dbReference type="ARBA" id="ARBA00022555"/>
    </source>
</evidence>
<keyword evidence="4 9" id="KW-0819">tRNA processing</keyword>
<dbReference type="InterPro" id="IPR032672">
    <property type="entry name" value="TmcA/NAT10/Kre33"/>
</dbReference>
<dbReference type="RefSeq" id="WP_102516224.1">
    <property type="nucleotide sequence ID" value="NZ_CAWNSM010000018.1"/>
</dbReference>
<evidence type="ECO:0000313" key="12">
    <source>
        <dbReference type="Proteomes" id="UP000235330"/>
    </source>
</evidence>
<dbReference type="Gene3D" id="3.40.50.11040">
    <property type="match status" value="1"/>
</dbReference>
<accession>A0A2N7FE43</accession>
<evidence type="ECO:0000313" key="11">
    <source>
        <dbReference type="EMBL" id="PMJ67560.1"/>
    </source>
</evidence>
<dbReference type="GO" id="GO:0000049">
    <property type="term" value="F:tRNA binding"/>
    <property type="evidence" value="ECO:0007669"/>
    <property type="project" value="UniProtKB-UniRule"/>
</dbReference>
<comment type="subcellular location">
    <subcellularLocation>
        <location evidence="9">Cytoplasm</location>
    </subcellularLocation>
</comment>
<comment type="similarity">
    <text evidence="9">Belongs to the TmcA family.</text>
</comment>
<feature type="domain" description="N-acetyltransferase" evidence="10">
    <location>
        <begin position="386"/>
        <end position="568"/>
    </location>
</feature>
<dbReference type="PANTHER" id="PTHR10925">
    <property type="entry name" value="N-ACETYLTRANSFERASE 10"/>
    <property type="match status" value="1"/>
</dbReference>
<dbReference type="GO" id="GO:1904812">
    <property type="term" value="P:rRNA acetylation involved in maturation of SSU-rRNA"/>
    <property type="evidence" value="ECO:0007669"/>
    <property type="project" value="TreeGrafter"/>
</dbReference>
<dbReference type="Proteomes" id="UP000235330">
    <property type="component" value="Unassembled WGS sequence"/>
</dbReference>
<dbReference type="GO" id="GO:0005524">
    <property type="term" value="F:ATP binding"/>
    <property type="evidence" value="ECO:0007669"/>
    <property type="project" value="UniProtKB-UniRule"/>
</dbReference>
<gene>
    <name evidence="9" type="primary">tmcA</name>
    <name evidence="11" type="ORF">BCU17_17485</name>
</gene>
<evidence type="ECO:0000256" key="1">
    <source>
        <dbReference type="ARBA" id="ARBA00022490"/>
    </source>
</evidence>
<dbReference type="GO" id="GO:0051391">
    <property type="term" value="P:tRNA acetylation"/>
    <property type="evidence" value="ECO:0007669"/>
    <property type="project" value="UniProtKB-UniRule"/>
</dbReference>
<keyword evidence="5 9" id="KW-0547">Nucleotide-binding</keyword>
<feature type="binding site" evidence="9">
    <location>
        <position position="533"/>
    </location>
    <ligand>
        <name>acetyl-CoA</name>
        <dbReference type="ChEBI" id="CHEBI:57288"/>
    </ligand>
</feature>
<dbReference type="Pfam" id="PF13718">
    <property type="entry name" value="GNAT_acetyltr_2"/>
    <property type="match status" value="1"/>
</dbReference>
<keyword evidence="3 9" id="KW-0808">Transferase</keyword>
<dbReference type="AlphaFoldDB" id="A0A2N7FE43"/>
<dbReference type="SUPFAM" id="SSF55729">
    <property type="entry name" value="Acyl-CoA N-acyltransferases (Nat)"/>
    <property type="match status" value="1"/>
</dbReference>
<evidence type="ECO:0000256" key="5">
    <source>
        <dbReference type="ARBA" id="ARBA00022741"/>
    </source>
</evidence>
<dbReference type="InterPro" id="IPR027417">
    <property type="entry name" value="P-loop_NTPase"/>
</dbReference>
<dbReference type="HAMAP" id="MF_01886">
    <property type="entry name" value="tRNA_acetyltr_TmcA"/>
    <property type="match status" value="1"/>
</dbReference>
<dbReference type="EC" id="2.3.1.193" evidence="9"/>
<evidence type="ECO:0000256" key="9">
    <source>
        <dbReference type="HAMAP-Rule" id="MF_01886"/>
    </source>
</evidence>
<dbReference type="GO" id="GO:0005737">
    <property type="term" value="C:cytoplasm"/>
    <property type="evidence" value="ECO:0007669"/>
    <property type="project" value="UniProtKB-SubCell"/>
</dbReference>
<dbReference type="PROSITE" id="PS51186">
    <property type="entry name" value="GNAT"/>
    <property type="match status" value="1"/>
</dbReference>
<comment type="caution">
    <text evidence="9">Lacks conserved residue(s) required for the propagation of feature annotation.</text>
</comment>
<dbReference type="InterPro" id="IPR000182">
    <property type="entry name" value="GNAT_dom"/>
</dbReference>
<dbReference type="SUPFAM" id="SSF52540">
    <property type="entry name" value="P-loop containing nucleoside triphosphate hydrolases"/>
    <property type="match status" value="1"/>
</dbReference>
<dbReference type="GO" id="GO:0002101">
    <property type="term" value="P:tRNA wobble cytosine modification"/>
    <property type="evidence" value="ECO:0007669"/>
    <property type="project" value="UniProtKB-UniRule"/>
</dbReference>
<feature type="binding site" evidence="9">
    <location>
        <position position="171"/>
    </location>
    <ligand>
        <name>ATP</name>
        <dbReference type="ChEBI" id="CHEBI:30616"/>
    </ligand>
</feature>
<dbReference type="InterPro" id="IPR016181">
    <property type="entry name" value="Acyl_CoA_acyltransferase"/>
</dbReference>
<keyword evidence="8 9" id="KW-0012">Acyltransferase</keyword>
<dbReference type="Gene3D" id="3.40.50.300">
    <property type="entry name" value="P-loop containing nucleotide triphosphate hydrolases"/>
    <property type="match status" value="1"/>
</dbReference>
<dbReference type="Gene3D" id="3.40.630.30">
    <property type="match status" value="1"/>
</dbReference>
<evidence type="ECO:0000256" key="6">
    <source>
        <dbReference type="ARBA" id="ARBA00022840"/>
    </source>
</evidence>
<reference evidence="12" key="1">
    <citation type="submission" date="2016-07" db="EMBL/GenBank/DDBJ databases">
        <title>Nontailed viruses are major unrecognized killers of bacteria in the ocean.</title>
        <authorList>
            <person name="Kauffman K."/>
            <person name="Hussain F."/>
            <person name="Yang J."/>
            <person name="Arevalo P."/>
            <person name="Brown J."/>
            <person name="Cutler M."/>
            <person name="Kelly L."/>
            <person name="Polz M.F."/>
        </authorList>
    </citation>
    <scope>NUCLEOTIDE SEQUENCE [LARGE SCALE GENOMIC DNA]</scope>
    <source>
        <strain evidence="12">10N.261.55.E11</strain>
    </source>
</reference>
<comment type="catalytic activity">
    <reaction evidence="9">
        <text>cytidine(34) in elongator tRNA(Met) + acetyl-CoA + ATP + H2O = N(4)-acetylcytidine(34) in elongator tRNA(Met) + ADP + phosphate + CoA + H(+)</text>
        <dbReference type="Rhea" id="RHEA:43788"/>
        <dbReference type="Rhea" id="RHEA-COMP:10693"/>
        <dbReference type="Rhea" id="RHEA-COMP:10694"/>
        <dbReference type="ChEBI" id="CHEBI:15377"/>
        <dbReference type="ChEBI" id="CHEBI:15378"/>
        <dbReference type="ChEBI" id="CHEBI:30616"/>
        <dbReference type="ChEBI" id="CHEBI:43474"/>
        <dbReference type="ChEBI" id="CHEBI:57287"/>
        <dbReference type="ChEBI" id="CHEBI:57288"/>
        <dbReference type="ChEBI" id="CHEBI:74900"/>
        <dbReference type="ChEBI" id="CHEBI:82748"/>
        <dbReference type="ChEBI" id="CHEBI:456216"/>
        <dbReference type="EC" id="2.3.1.193"/>
    </reaction>
</comment>
<sequence>MTNPTNSFLHTLSDVAQHNDHRYGVVFNGDVNWQNTAVSTFLQDKNVKSIFQIGGVPFDDVTHAPVKKGLQLLGRECQILVCDFREQFDANGFSAALGSLVGGGLLLVLPPNVNEAEEVGSPRFGQRWLKGHFDKLISVSQTNEACDVTQASNAFPRKQNAENGLDRFEQQKTAVELVKKVVFGHRKRPLILTADRGRGKSSTLGIAAAELLVERHGLNIIVTAPSVKAVEPVFAHASQRLDPCEVVNATHVSHQGGSLRFVAPDELLKSKPDCDLLLVDEAAAIPIPMLKSMVGIYHRMVFSTTVHGYEGSGRGFGIKFESWLSVHRPGWKGFKLEQPIRWNNNDPLEDWLFDCFLLGNDEALSDSAIHKLENFSGQTISQLNLVELSKADSLANPHKLQRCFSLLVDAHYQTSPNDLMQFLNNPAIHLYAAWLQDECLGCMLVIEEGGLDTDLITQIQIGKRRPQGHLAPVLLANQLGCTQAATSRCLRVMRIAVSTRHQGLGIGRWMLVKLSEQTSQADYLATSFGATSELISFWRDNDFVPVHIGHQRDQASGCHSVLMVRPLGINANNWIAQVQFQFEQSFCFLVSGSLASLEVDMVRALLPTNSLATSCQASKSVPVSELEIKLLSNYVEGGNSYDSIGFIALKLILAVNTQLSNTLASPLLDQQIKPVRQHHSDDCSAISDLMIAKIVQQKGWGACIEQLDLVGRKQAEVQLRRDISILLSNLQCK</sequence>
<proteinExistence type="inferred from homology"/>
<comment type="caution">
    <text evidence="11">The sequence shown here is derived from an EMBL/GenBank/DDBJ whole genome shotgun (WGS) entry which is preliminary data.</text>
</comment>
<dbReference type="GO" id="GO:1990883">
    <property type="term" value="F:18S rRNA cytidine N-acetyltransferase activity"/>
    <property type="evidence" value="ECO:0007669"/>
    <property type="project" value="TreeGrafter"/>
</dbReference>
<evidence type="ECO:0000259" key="10">
    <source>
        <dbReference type="PROSITE" id="PS51186"/>
    </source>
</evidence>